<evidence type="ECO:0000256" key="2">
    <source>
        <dbReference type="ARBA" id="ARBA00022517"/>
    </source>
</evidence>
<comment type="subcellular location">
    <subcellularLocation>
        <location evidence="5">Cytoplasm</location>
    </subcellularLocation>
</comment>
<keyword evidence="1 5" id="KW-0963">Cytoplasm</keyword>
<evidence type="ECO:0000256" key="5">
    <source>
        <dbReference type="HAMAP-Rule" id="MF_00651"/>
    </source>
</evidence>
<dbReference type="NCBIfam" id="TIGR00250">
    <property type="entry name" value="RNAse_H_YqgF"/>
    <property type="match status" value="1"/>
</dbReference>
<feature type="domain" description="YqgF/RNase H-like" evidence="6">
    <location>
        <begin position="1"/>
        <end position="100"/>
    </location>
</feature>
<dbReference type="AlphaFoldDB" id="A0A2H0W221"/>
<evidence type="ECO:0000256" key="1">
    <source>
        <dbReference type="ARBA" id="ARBA00022490"/>
    </source>
</evidence>
<dbReference type="SUPFAM" id="SSF53098">
    <property type="entry name" value="Ribonuclease H-like"/>
    <property type="match status" value="1"/>
</dbReference>
<dbReference type="GO" id="GO:0016788">
    <property type="term" value="F:hydrolase activity, acting on ester bonds"/>
    <property type="evidence" value="ECO:0007669"/>
    <property type="project" value="UniProtKB-UniRule"/>
</dbReference>
<accession>A0A2H0W221</accession>
<dbReference type="GO" id="GO:0005829">
    <property type="term" value="C:cytosol"/>
    <property type="evidence" value="ECO:0007669"/>
    <property type="project" value="TreeGrafter"/>
</dbReference>
<dbReference type="PANTHER" id="PTHR33317">
    <property type="entry name" value="POLYNUCLEOTIDYL TRANSFERASE, RIBONUCLEASE H-LIKE SUPERFAMILY PROTEIN"/>
    <property type="match status" value="1"/>
</dbReference>
<dbReference type="CDD" id="cd16964">
    <property type="entry name" value="YqgF"/>
    <property type="match status" value="1"/>
</dbReference>
<sequence length="132" mass="14126">MNLLGVDYGLKKVGIAKATDAIALPLQIIENGSVESVVDAISHLCETERIGKVVVGLPISMSGDKKRAVSLEYKKFVDALSKALPVPVETIDERLTTQAAKRLMQSAGQKDKGQDDAVAAMTLLQNYIDQTG</sequence>
<dbReference type="Proteomes" id="UP000230935">
    <property type="component" value="Unassembled WGS sequence"/>
</dbReference>
<comment type="caution">
    <text evidence="7">The sequence shown here is derived from an EMBL/GenBank/DDBJ whole genome shotgun (WGS) entry which is preliminary data.</text>
</comment>
<reference evidence="8" key="1">
    <citation type="submission" date="2017-09" db="EMBL/GenBank/DDBJ databases">
        <title>Depth-based differentiation of microbial function through sediment-hosted aquifers and enrichment of novel symbionts in the deep terrestrial subsurface.</title>
        <authorList>
            <person name="Probst A.J."/>
            <person name="Ladd B."/>
            <person name="Jarett J.K."/>
            <person name="Geller-Mcgrath D.E."/>
            <person name="Sieber C.M.K."/>
            <person name="Emerson J.B."/>
            <person name="Anantharaman K."/>
            <person name="Thomas B.C."/>
            <person name="Malmstrom R."/>
            <person name="Stieglmeier M."/>
            <person name="Klingl A."/>
            <person name="Woyke T."/>
            <person name="Ryan C.M."/>
            <person name="Banfield J.F."/>
        </authorList>
    </citation>
    <scope>NUCLEOTIDE SEQUENCE [LARGE SCALE GENOMIC DNA]</scope>
</reference>
<evidence type="ECO:0000259" key="6">
    <source>
        <dbReference type="SMART" id="SM00732"/>
    </source>
</evidence>
<dbReference type="HAMAP" id="MF_00651">
    <property type="entry name" value="Nuclease_YqgF"/>
    <property type="match status" value="1"/>
</dbReference>
<keyword evidence="3 5" id="KW-0540">Nuclease</keyword>
<keyword evidence="4 5" id="KW-0378">Hydrolase</keyword>
<evidence type="ECO:0000256" key="4">
    <source>
        <dbReference type="ARBA" id="ARBA00022801"/>
    </source>
</evidence>
<dbReference type="PANTHER" id="PTHR33317:SF4">
    <property type="entry name" value="POLYNUCLEOTIDYL TRANSFERASE, RIBONUCLEASE H-LIKE SUPERFAMILY PROTEIN"/>
    <property type="match status" value="1"/>
</dbReference>
<keyword evidence="2 5" id="KW-0690">Ribosome biogenesis</keyword>
<protein>
    <recommendedName>
        <fullName evidence="5">Putative pre-16S rRNA nuclease</fullName>
        <ecNumber evidence="5">3.1.-.-</ecNumber>
    </recommendedName>
</protein>
<gene>
    <name evidence="7" type="ORF">COT81_01440</name>
</gene>
<dbReference type="EMBL" id="PEZZ01000007">
    <property type="protein sequence ID" value="PIS05425.1"/>
    <property type="molecule type" value="Genomic_DNA"/>
</dbReference>
<proteinExistence type="inferred from homology"/>
<dbReference type="InterPro" id="IPR012337">
    <property type="entry name" value="RNaseH-like_sf"/>
</dbReference>
<dbReference type="Pfam" id="PF03652">
    <property type="entry name" value="RuvX"/>
    <property type="match status" value="1"/>
</dbReference>
<dbReference type="InterPro" id="IPR006641">
    <property type="entry name" value="YqgF/RNaseH-like_dom"/>
</dbReference>
<dbReference type="InterPro" id="IPR037027">
    <property type="entry name" value="YqgF/RNaseH-like_dom_sf"/>
</dbReference>
<dbReference type="GO" id="GO:0004518">
    <property type="term" value="F:nuclease activity"/>
    <property type="evidence" value="ECO:0007669"/>
    <property type="project" value="UniProtKB-KW"/>
</dbReference>
<comment type="function">
    <text evidence="5">Could be a nuclease involved in processing of the 5'-end of pre-16S rRNA.</text>
</comment>
<evidence type="ECO:0000313" key="8">
    <source>
        <dbReference type="Proteomes" id="UP000230935"/>
    </source>
</evidence>
<dbReference type="InterPro" id="IPR005227">
    <property type="entry name" value="YqgF"/>
</dbReference>
<evidence type="ECO:0000256" key="3">
    <source>
        <dbReference type="ARBA" id="ARBA00022722"/>
    </source>
</evidence>
<organism evidence="7 8">
    <name type="scientific">Candidatus Buchananbacteria bacterium CG10_big_fil_rev_8_21_14_0_10_42_9</name>
    <dbReference type="NCBI Taxonomy" id="1974526"/>
    <lineage>
        <taxon>Bacteria</taxon>
        <taxon>Candidatus Buchananiibacteriota</taxon>
    </lineage>
</organism>
<dbReference type="GO" id="GO:0000967">
    <property type="term" value="P:rRNA 5'-end processing"/>
    <property type="evidence" value="ECO:0007669"/>
    <property type="project" value="UniProtKB-UniRule"/>
</dbReference>
<dbReference type="Gene3D" id="3.30.420.140">
    <property type="entry name" value="YqgF/RNase H-like domain"/>
    <property type="match status" value="1"/>
</dbReference>
<dbReference type="EC" id="3.1.-.-" evidence="5"/>
<comment type="similarity">
    <text evidence="5">Belongs to the YqgF HJR family.</text>
</comment>
<dbReference type="SMART" id="SM00732">
    <property type="entry name" value="YqgFc"/>
    <property type="match status" value="1"/>
</dbReference>
<evidence type="ECO:0000313" key="7">
    <source>
        <dbReference type="EMBL" id="PIS05425.1"/>
    </source>
</evidence>
<name>A0A2H0W221_9BACT</name>